<dbReference type="EMBL" id="JX104231">
    <property type="protein sequence ID" value="AFN39108.1"/>
    <property type="molecule type" value="Genomic_DNA"/>
</dbReference>
<gene>
    <name evidence="1" type="ORF">BcepMigl_gp39</name>
</gene>
<name>I6WLP2_9CAUD</name>
<evidence type="ECO:0000313" key="1">
    <source>
        <dbReference type="EMBL" id="AFN39108.1"/>
    </source>
</evidence>
<dbReference type="RefSeq" id="YP_007236785.1">
    <property type="nucleotide sequence ID" value="NC_019917.1"/>
</dbReference>
<dbReference type="KEGG" id="vg:14296474"/>
<organism evidence="1 2">
    <name type="scientific">Burkholderia phage BcepMigl</name>
    <dbReference type="NCBI Taxonomy" id="2886899"/>
    <lineage>
        <taxon>Viruses</taxon>
        <taxon>Duplodnaviria</taxon>
        <taxon>Heunggongvirae</taxon>
        <taxon>Uroviricota</taxon>
        <taxon>Caudoviricetes</taxon>
        <taxon>Lessievirus</taxon>
        <taxon>Lessievirus bcepmigl</taxon>
    </lineage>
</organism>
<accession>I6WLP2</accession>
<keyword evidence="2" id="KW-1185">Reference proteome</keyword>
<dbReference type="Proteomes" id="UP000009014">
    <property type="component" value="Segment"/>
</dbReference>
<reference evidence="1 2" key="1">
    <citation type="submission" date="2012-05" db="EMBL/GenBank/DDBJ databases">
        <title>Complete genome of the Bcep22-like bacteriophage BcepMigl.</title>
        <authorList>
            <person name="Gill J.J."/>
            <person name="Migl D.M."/>
            <person name="Summer E.J."/>
            <person name="Gonzlaez C.F."/>
            <person name="Young R."/>
        </authorList>
    </citation>
    <scope>NUCLEOTIDE SEQUENCE [LARGE SCALE GENOMIC DNA]</scope>
</reference>
<protein>
    <submittedName>
        <fullName evidence="1">Uncharacterized protein</fullName>
    </submittedName>
</protein>
<sequence>MKFEPSLSHTIIVLATKYLLYTCVNPWMPEERRTWVYRGEVDLSAITLL</sequence>
<proteinExistence type="predicted"/>
<dbReference type="GeneID" id="14296474"/>
<evidence type="ECO:0000313" key="2">
    <source>
        <dbReference type="Proteomes" id="UP000009014"/>
    </source>
</evidence>
<dbReference type="OrthoDB" id="28350at10239"/>